<feature type="region of interest" description="Disordered" evidence="7">
    <location>
        <begin position="164"/>
        <end position="200"/>
    </location>
</feature>
<dbReference type="InterPro" id="IPR017930">
    <property type="entry name" value="Myb_dom"/>
</dbReference>
<evidence type="ECO:0000256" key="7">
    <source>
        <dbReference type="SAM" id="MobiDB-lite"/>
    </source>
</evidence>
<dbReference type="SMART" id="SM00717">
    <property type="entry name" value="SANT"/>
    <property type="match status" value="2"/>
</dbReference>
<keyword evidence="6" id="KW-0539">Nucleus</keyword>
<dbReference type="Pfam" id="PF00249">
    <property type="entry name" value="Myb_DNA-binding"/>
    <property type="match status" value="2"/>
</dbReference>
<keyword evidence="5" id="KW-0804">Transcription</keyword>
<dbReference type="PROSITE" id="PS50090">
    <property type="entry name" value="MYB_LIKE"/>
    <property type="match status" value="2"/>
</dbReference>
<evidence type="ECO:0000259" key="8">
    <source>
        <dbReference type="PROSITE" id="PS50090"/>
    </source>
</evidence>
<evidence type="ECO:0000256" key="2">
    <source>
        <dbReference type="ARBA" id="ARBA00022737"/>
    </source>
</evidence>
<evidence type="ECO:0000256" key="6">
    <source>
        <dbReference type="ARBA" id="ARBA00023242"/>
    </source>
</evidence>
<dbReference type="FunFam" id="1.10.10.60:FF:000015">
    <property type="entry name" value="Transcription factor RAX3"/>
    <property type="match status" value="1"/>
</dbReference>
<dbReference type="InterPro" id="IPR009057">
    <property type="entry name" value="Homeodomain-like_sf"/>
</dbReference>
<dbReference type="CDD" id="cd00167">
    <property type="entry name" value="SANT"/>
    <property type="match status" value="2"/>
</dbReference>
<evidence type="ECO:0000256" key="3">
    <source>
        <dbReference type="ARBA" id="ARBA00023015"/>
    </source>
</evidence>
<feature type="domain" description="Myb-like" evidence="8">
    <location>
        <begin position="63"/>
        <end position="113"/>
    </location>
</feature>
<accession>A0AAD8NIW3</accession>
<dbReference type="AlphaFoldDB" id="A0AAD8NIW3"/>
<name>A0AAD8NIW3_TARER</name>
<dbReference type="SUPFAM" id="SSF46689">
    <property type="entry name" value="Homeodomain-like"/>
    <property type="match status" value="1"/>
</dbReference>
<dbReference type="EMBL" id="JAUHHV010000010">
    <property type="protein sequence ID" value="KAK1409771.1"/>
    <property type="molecule type" value="Genomic_DNA"/>
</dbReference>
<dbReference type="PANTHER" id="PTHR48000:SF67">
    <property type="entry name" value="MYB-LIKE DNA-BINDING DOMAIN CONTAINING PROTEIN, EXPRESSED"/>
    <property type="match status" value="1"/>
</dbReference>
<dbReference type="GO" id="GO:0005634">
    <property type="term" value="C:nucleus"/>
    <property type="evidence" value="ECO:0007669"/>
    <property type="project" value="UniProtKB-SubCell"/>
</dbReference>
<dbReference type="GO" id="GO:0003677">
    <property type="term" value="F:DNA binding"/>
    <property type="evidence" value="ECO:0007669"/>
    <property type="project" value="UniProtKB-KW"/>
</dbReference>
<sequence>MGRAPCCDKANVKKGPWSPEEDETLKHYIQTHGTGGNWIALPQKAGLRRCGKSCRLRWLNYLRPNIKHGQFSDDEDKLICALFASIGSRWSIMAAQLPGRTDNDIKNYWNTKLKKKMINNFISMPQLITKPLHHLQSFTSAATNYTYPSPSNFHNKYININSTNAPLSSPPPPASSSSSSYMYSTHASIPSSPTTTTTAAAAVSDHQVMQSQDHVYLGSGPMESYQGVKDGSTLVMFGGDQAAASSSSNSDGSCHYEYGSTHHVYNNTHSNMRSSDSYKGLISVNNLDDKEKGYYGDASMDSSLEEIKQLISTNLCSSNINDNMSLNFFVDEAKEVEKVMYY</sequence>
<comment type="caution">
    <text evidence="10">The sequence shown here is derived from an EMBL/GenBank/DDBJ whole genome shotgun (WGS) entry which is preliminary data.</text>
</comment>
<dbReference type="Gene3D" id="1.10.10.60">
    <property type="entry name" value="Homeodomain-like"/>
    <property type="match status" value="2"/>
</dbReference>
<dbReference type="PANTHER" id="PTHR48000">
    <property type="entry name" value="OS09G0431300 PROTEIN"/>
    <property type="match status" value="1"/>
</dbReference>
<evidence type="ECO:0000256" key="5">
    <source>
        <dbReference type="ARBA" id="ARBA00023163"/>
    </source>
</evidence>
<proteinExistence type="predicted"/>
<keyword evidence="2" id="KW-0677">Repeat</keyword>
<reference evidence="10" key="1">
    <citation type="journal article" date="2023" name="bioRxiv">
        <title>Improved chromosome-level genome assembly for marigold (Tagetes erecta).</title>
        <authorList>
            <person name="Jiang F."/>
            <person name="Yuan L."/>
            <person name="Wang S."/>
            <person name="Wang H."/>
            <person name="Xu D."/>
            <person name="Wang A."/>
            <person name="Fan W."/>
        </authorList>
    </citation>
    <scope>NUCLEOTIDE SEQUENCE</scope>
    <source>
        <strain evidence="10">WSJ</strain>
        <tissue evidence="10">Leaf</tissue>
    </source>
</reference>
<dbReference type="Proteomes" id="UP001229421">
    <property type="component" value="Unassembled WGS sequence"/>
</dbReference>
<dbReference type="PROSITE" id="PS51294">
    <property type="entry name" value="HTH_MYB"/>
    <property type="match status" value="2"/>
</dbReference>
<dbReference type="InterPro" id="IPR001005">
    <property type="entry name" value="SANT/Myb"/>
</dbReference>
<evidence type="ECO:0000259" key="9">
    <source>
        <dbReference type="PROSITE" id="PS51294"/>
    </source>
</evidence>
<gene>
    <name evidence="10" type="ORF">QVD17_36300</name>
</gene>
<evidence type="ECO:0000256" key="1">
    <source>
        <dbReference type="ARBA" id="ARBA00004123"/>
    </source>
</evidence>
<keyword evidence="11" id="KW-1185">Reference proteome</keyword>
<feature type="domain" description="HTH myb-type" evidence="9">
    <location>
        <begin position="9"/>
        <end position="66"/>
    </location>
</feature>
<keyword evidence="4" id="KW-0238">DNA-binding</keyword>
<protein>
    <recommendedName>
        <fullName evidence="12">Transcription factor RAX2</fullName>
    </recommendedName>
</protein>
<feature type="domain" description="HTH myb-type" evidence="9">
    <location>
        <begin position="67"/>
        <end position="117"/>
    </location>
</feature>
<evidence type="ECO:0000313" key="11">
    <source>
        <dbReference type="Proteomes" id="UP001229421"/>
    </source>
</evidence>
<feature type="compositionally biased region" description="Low complexity" evidence="7">
    <location>
        <begin position="175"/>
        <end position="200"/>
    </location>
</feature>
<keyword evidence="3" id="KW-0805">Transcription regulation</keyword>
<organism evidence="10 11">
    <name type="scientific">Tagetes erecta</name>
    <name type="common">African marigold</name>
    <dbReference type="NCBI Taxonomy" id="13708"/>
    <lineage>
        <taxon>Eukaryota</taxon>
        <taxon>Viridiplantae</taxon>
        <taxon>Streptophyta</taxon>
        <taxon>Embryophyta</taxon>
        <taxon>Tracheophyta</taxon>
        <taxon>Spermatophyta</taxon>
        <taxon>Magnoliopsida</taxon>
        <taxon>eudicotyledons</taxon>
        <taxon>Gunneridae</taxon>
        <taxon>Pentapetalae</taxon>
        <taxon>asterids</taxon>
        <taxon>campanulids</taxon>
        <taxon>Asterales</taxon>
        <taxon>Asteraceae</taxon>
        <taxon>Asteroideae</taxon>
        <taxon>Heliantheae alliance</taxon>
        <taxon>Tageteae</taxon>
        <taxon>Tagetes</taxon>
    </lineage>
</organism>
<evidence type="ECO:0000256" key="4">
    <source>
        <dbReference type="ARBA" id="ARBA00023125"/>
    </source>
</evidence>
<evidence type="ECO:0000313" key="10">
    <source>
        <dbReference type="EMBL" id="KAK1409771.1"/>
    </source>
</evidence>
<evidence type="ECO:0008006" key="12">
    <source>
        <dbReference type="Google" id="ProtNLM"/>
    </source>
</evidence>
<comment type="subcellular location">
    <subcellularLocation>
        <location evidence="1">Nucleus</location>
    </subcellularLocation>
</comment>
<feature type="domain" description="Myb-like" evidence="8">
    <location>
        <begin position="9"/>
        <end position="62"/>
    </location>
</feature>